<dbReference type="Pfam" id="PF23622">
    <property type="entry name" value="LRR_At1g61320_AtMIF1"/>
    <property type="match status" value="1"/>
</dbReference>
<dbReference type="Proteomes" id="UP000604825">
    <property type="component" value="Unassembled WGS sequence"/>
</dbReference>
<dbReference type="PANTHER" id="PTHR34145:SF34">
    <property type="entry name" value="OS05G0571700 PROTEIN"/>
    <property type="match status" value="1"/>
</dbReference>
<dbReference type="InterPro" id="IPR032675">
    <property type="entry name" value="LRR_dom_sf"/>
</dbReference>
<dbReference type="SUPFAM" id="SSF81383">
    <property type="entry name" value="F-box domain"/>
    <property type="match status" value="1"/>
</dbReference>
<dbReference type="AlphaFoldDB" id="A0A811R563"/>
<accession>A0A811R563</accession>
<organism evidence="2 3">
    <name type="scientific">Miscanthus lutarioriparius</name>
    <dbReference type="NCBI Taxonomy" id="422564"/>
    <lineage>
        <taxon>Eukaryota</taxon>
        <taxon>Viridiplantae</taxon>
        <taxon>Streptophyta</taxon>
        <taxon>Embryophyta</taxon>
        <taxon>Tracheophyta</taxon>
        <taxon>Spermatophyta</taxon>
        <taxon>Magnoliopsida</taxon>
        <taxon>Liliopsida</taxon>
        <taxon>Poales</taxon>
        <taxon>Poaceae</taxon>
        <taxon>PACMAD clade</taxon>
        <taxon>Panicoideae</taxon>
        <taxon>Andropogonodae</taxon>
        <taxon>Andropogoneae</taxon>
        <taxon>Saccharinae</taxon>
        <taxon>Miscanthus</taxon>
    </lineage>
</organism>
<keyword evidence="3" id="KW-1185">Reference proteome</keyword>
<dbReference type="InterPro" id="IPR055357">
    <property type="entry name" value="LRR_At1g61320_AtMIF1"/>
</dbReference>
<protein>
    <recommendedName>
        <fullName evidence="1">At1g61320/AtMIF1 LRR domain-containing protein</fullName>
    </recommendedName>
</protein>
<gene>
    <name evidence="2" type="ORF">NCGR_LOCUS48520</name>
</gene>
<dbReference type="OrthoDB" id="617794at2759"/>
<sequence>MGILKLNLLMKKQRQRRRRQIQVRDGSIDSRAKIINGSSCCQNELAPSSQPTGCSGPNLPEDIWCYIHSLMLMQDAARVACVSRAFAHSWRCHPNLILSEESLGLNKNTCEEEGKRRNFTSTVDDIMKHHSGNGVKKLKVHVSSVHNKDSCHLDHLDSWLQHAVKPGIEELTITLPSMNGSYNFPCELLSGGTADSLRYLYLASCIFHHTFKIGCLGSLTRLQLYMVHIKDNELSCLLSNSLALEQLELRHCSTIKCLKIPCLQQFSYLGVTFCTKLQVIESKAPNLSSFRFGGGLHVQLALGETLQIKKLDIICNGAAFYALTELPSSMSNLESLNIYSHSEMVNAPMVPGNFCNLRFLSIALGGVAYDYLSLASFFYASPCLETFSLNVIMPAHVELPSVFADPSGLRMMPQHRHKNLRRVQIYNFSSGKSLVELICHIVESTLSLECLTLDTTQGLPRCSVNKSGRCCMLRPGAVVEAQKALLAVQRYIKCKVPSTVEFIVLEPCRQCHA</sequence>
<dbReference type="EMBL" id="CAJGYO010000013">
    <property type="protein sequence ID" value="CAD6265215.1"/>
    <property type="molecule type" value="Genomic_DNA"/>
</dbReference>
<dbReference type="InterPro" id="IPR053772">
    <property type="entry name" value="At1g61320/At1g61330-like"/>
</dbReference>
<comment type="caution">
    <text evidence="2">The sequence shown here is derived from an EMBL/GenBank/DDBJ whole genome shotgun (WGS) entry which is preliminary data.</text>
</comment>
<name>A0A811R563_9POAL</name>
<reference evidence="2" key="1">
    <citation type="submission" date="2020-10" db="EMBL/GenBank/DDBJ databases">
        <authorList>
            <person name="Han B."/>
            <person name="Lu T."/>
            <person name="Zhao Q."/>
            <person name="Huang X."/>
            <person name="Zhao Y."/>
        </authorList>
    </citation>
    <scope>NUCLEOTIDE SEQUENCE</scope>
</reference>
<proteinExistence type="predicted"/>
<evidence type="ECO:0000313" key="2">
    <source>
        <dbReference type="EMBL" id="CAD6265215.1"/>
    </source>
</evidence>
<evidence type="ECO:0000259" key="1">
    <source>
        <dbReference type="Pfam" id="PF23622"/>
    </source>
</evidence>
<dbReference type="Gene3D" id="3.80.10.10">
    <property type="entry name" value="Ribonuclease Inhibitor"/>
    <property type="match status" value="1"/>
</dbReference>
<dbReference type="InterPro" id="IPR036047">
    <property type="entry name" value="F-box-like_dom_sf"/>
</dbReference>
<dbReference type="PANTHER" id="PTHR34145">
    <property type="entry name" value="OS02G0105600 PROTEIN"/>
    <property type="match status" value="1"/>
</dbReference>
<feature type="domain" description="At1g61320/AtMIF1 LRR" evidence="1">
    <location>
        <begin position="126"/>
        <end position="508"/>
    </location>
</feature>
<evidence type="ECO:0000313" key="3">
    <source>
        <dbReference type="Proteomes" id="UP000604825"/>
    </source>
</evidence>
<dbReference type="SUPFAM" id="SSF52058">
    <property type="entry name" value="L domain-like"/>
    <property type="match status" value="1"/>
</dbReference>